<reference evidence="1" key="1">
    <citation type="submission" date="2022-11" db="EMBL/GenBank/DDBJ databases">
        <authorList>
            <person name="Petersen C."/>
        </authorList>
    </citation>
    <scope>NUCLEOTIDE SEQUENCE</scope>
    <source>
        <strain evidence="1">IBT 34128</strain>
    </source>
</reference>
<name>A0A9W9EM35_9EURO</name>
<dbReference type="AlphaFoldDB" id="A0A9W9EM35"/>
<dbReference type="RefSeq" id="XP_056507611.1">
    <property type="nucleotide sequence ID" value="XM_056659318.1"/>
</dbReference>
<proteinExistence type="predicted"/>
<protein>
    <submittedName>
        <fullName evidence="1">Uncharacterized protein</fullName>
    </submittedName>
</protein>
<dbReference type="GeneID" id="81398487"/>
<evidence type="ECO:0000313" key="1">
    <source>
        <dbReference type="EMBL" id="KAJ5084214.1"/>
    </source>
</evidence>
<organism evidence="1 2">
    <name type="scientific">Penicillium alfredii</name>
    <dbReference type="NCBI Taxonomy" id="1506179"/>
    <lineage>
        <taxon>Eukaryota</taxon>
        <taxon>Fungi</taxon>
        <taxon>Dikarya</taxon>
        <taxon>Ascomycota</taxon>
        <taxon>Pezizomycotina</taxon>
        <taxon>Eurotiomycetes</taxon>
        <taxon>Eurotiomycetidae</taxon>
        <taxon>Eurotiales</taxon>
        <taxon>Aspergillaceae</taxon>
        <taxon>Penicillium</taxon>
    </lineage>
</organism>
<sequence length="71" mass="7749">MANPSQAPTDPVTTPNAVASAELEVPPGSWATRIKSLNYVKAREGEWKTPLLCSLYALPAQRKPVIRSNMQ</sequence>
<accession>A0A9W9EM35</accession>
<gene>
    <name evidence="1" type="ORF">NUU61_008793</name>
</gene>
<keyword evidence="2" id="KW-1185">Reference proteome</keyword>
<dbReference type="Proteomes" id="UP001141434">
    <property type="component" value="Unassembled WGS sequence"/>
</dbReference>
<reference evidence="1" key="2">
    <citation type="journal article" date="2023" name="IMA Fungus">
        <title>Comparative genomic study of the Penicillium genus elucidates a diverse pangenome and 15 lateral gene transfer events.</title>
        <authorList>
            <person name="Petersen C."/>
            <person name="Sorensen T."/>
            <person name="Nielsen M.R."/>
            <person name="Sondergaard T.E."/>
            <person name="Sorensen J.L."/>
            <person name="Fitzpatrick D.A."/>
            <person name="Frisvad J.C."/>
            <person name="Nielsen K.L."/>
        </authorList>
    </citation>
    <scope>NUCLEOTIDE SEQUENCE</scope>
    <source>
        <strain evidence="1">IBT 34128</strain>
    </source>
</reference>
<comment type="caution">
    <text evidence="1">The sequence shown here is derived from an EMBL/GenBank/DDBJ whole genome shotgun (WGS) entry which is preliminary data.</text>
</comment>
<evidence type="ECO:0000313" key="2">
    <source>
        <dbReference type="Proteomes" id="UP001141434"/>
    </source>
</evidence>
<dbReference type="EMBL" id="JAPMSZ010000011">
    <property type="protein sequence ID" value="KAJ5084214.1"/>
    <property type="molecule type" value="Genomic_DNA"/>
</dbReference>